<evidence type="ECO:0000256" key="1">
    <source>
        <dbReference type="PROSITE-ProRule" id="PRU00117"/>
    </source>
</evidence>
<dbReference type="SMART" id="SM00322">
    <property type="entry name" value="KH"/>
    <property type="match status" value="1"/>
</dbReference>
<name>D2V3T6_NAEGR</name>
<dbReference type="CDD" id="cd00105">
    <property type="entry name" value="KH-I"/>
    <property type="match status" value="1"/>
</dbReference>
<dbReference type="AlphaFoldDB" id="D2V3T6"/>
<dbReference type="GeneID" id="8848343"/>
<dbReference type="Pfam" id="PF00013">
    <property type="entry name" value="KH_1"/>
    <property type="match status" value="1"/>
</dbReference>
<dbReference type="VEuPathDB" id="AmoebaDB:NAEGRDRAFT_46465"/>
<dbReference type="RefSeq" id="XP_002680995.1">
    <property type="nucleotide sequence ID" value="XM_002680949.1"/>
</dbReference>
<proteinExistence type="predicted"/>
<gene>
    <name evidence="3" type="ORF">NAEGRDRAFT_46465</name>
</gene>
<evidence type="ECO:0000259" key="2">
    <source>
        <dbReference type="SMART" id="SM00322"/>
    </source>
</evidence>
<dbReference type="InterPro" id="IPR004087">
    <property type="entry name" value="KH_dom"/>
</dbReference>
<accession>D2V3T6</accession>
<dbReference type="EMBL" id="GG738851">
    <property type="protein sequence ID" value="EFC48251.1"/>
    <property type="molecule type" value="Genomic_DNA"/>
</dbReference>
<protein>
    <submittedName>
        <fullName evidence="3">Predicted protein</fullName>
    </submittedName>
</protein>
<organism evidence="4">
    <name type="scientific">Naegleria gruberi</name>
    <name type="common">Amoeba</name>
    <dbReference type="NCBI Taxonomy" id="5762"/>
    <lineage>
        <taxon>Eukaryota</taxon>
        <taxon>Discoba</taxon>
        <taxon>Heterolobosea</taxon>
        <taxon>Tetramitia</taxon>
        <taxon>Eutetramitia</taxon>
        <taxon>Vahlkampfiidae</taxon>
        <taxon>Naegleria</taxon>
    </lineage>
</organism>
<evidence type="ECO:0000313" key="3">
    <source>
        <dbReference type="EMBL" id="EFC48251.1"/>
    </source>
</evidence>
<evidence type="ECO:0000313" key="4">
    <source>
        <dbReference type="Proteomes" id="UP000006671"/>
    </source>
</evidence>
<sequence length="453" mass="52481">MSYQQTIKLPQANIAGHIIGQKGSQINKLKEITGCFINVKSEQSLVEIKGRKMENVNEAVRLIQLIINNSMAVYEHPNAVCSVLKDIGNESKFHFVEFGKSIHGTEVVYRLVLDSSQKLNQEEMLLDQMNNLNLQDRQLIDKNRVSHTYIHSKVVENVLIEEGVERVSNNLLEISKDNSLKHKMMIKISLGKKAFYSADRSVKTLDTNKMYTFPEFSNLSIGYGKDLKSTWKTEQDEKFITKLKEFLQTDDWVMLNESEGVSCHCVEIVQGIVGRDNSKGGKRLDFKVVRDCTNKCKLTKIRRQMNKLMFLDICQIQPDDTSSIIPDMRIRFQTEQHELNPHSHTDLSNYISHLEFQQEELSDRNVPTMLKNQFSKDTFRYKKKQIFKKENCKLSINYVCAESRKWFEVQLSPLVPFTLLESSENCQRKEEIIGFTAEMIAKMNDILERMNTV</sequence>
<feature type="domain" description="K Homology" evidence="2">
    <location>
        <begin position="1"/>
        <end position="68"/>
    </location>
</feature>
<dbReference type="InParanoid" id="D2V3T6"/>
<keyword evidence="4" id="KW-1185">Reference proteome</keyword>
<dbReference type="InterPro" id="IPR036612">
    <property type="entry name" value="KH_dom_type_1_sf"/>
</dbReference>
<dbReference type="SUPFAM" id="SSF54791">
    <property type="entry name" value="Eukaryotic type KH-domain (KH-domain type I)"/>
    <property type="match status" value="1"/>
</dbReference>
<dbReference type="PROSITE" id="PS50084">
    <property type="entry name" value="KH_TYPE_1"/>
    <property type="match status" value="1"/>
</dbReference>
<dbReference type="Gene3D" id="3.30.1370.10">
    <property type="entry name" value="K Homology domain, type 1"/>
    <property type="match status" value="1"/>
</dbReference>
<dbReference type="InterPro" id="IPR004088">
    <property type="entry name" value="KH_dom_type_1"/>
</dbReference>
<dbReference type="Proteomes" id="UP000006671">
    <property type="component" value="Unassembled WGS sequence"/>
</dbReference>
<dbReference type="KEGG" id="ngr:NAEGRDRAFT_46465"/>
<dbReference type="OMA" id="IRFQTEQ"/>
<dbReference type="OrthoDB" id="10576175at2759"/>
<reference evidence="3 4" key="1">
    <citation type="journal article" date="2010" name="Cell">
        <title>The genome of Naegleria gruberi illuminates early eukaryotic versatility.</title>
        <authorList>
            <person name="Fritz-Laylin L.K."/>
            <person name="Prochnik S.E."/>
            <person name="Ginger M.L."/>
            <person name="Dacks J.B."/>
            <person name="Carpenter M.L."/>
            <person name="Field M.C."/>
            <person name="Kuo A."/>
            <person name="Paredez A."/>
            <person name="Chapman J."/>
            <person name="Pham J."/>
            <person name="Shu S."/>
            <person name="Neupane R."/>
            <person name="Cipriano M."/>
            <person name="Mancuso J."/>
            <person name="Tu H."/>
            <person name="Salamov A."/>
            <person name="Lindquist E."/>
            <person name="Shapiro H."/>
            <person name="Lucas S."/>
            <person name="Grigoriev I.V."/>
            <person name="Cande W.Z."/>
            <person name="Fulton C."/>
            <person name="Rokhsar D.S."/>
            <person name="Dawson S.C."/>
        </authorList>
    </citation>
    <scope>NUCLEOTIDE SEQUENCE [LARGE SCALE GENOMIC DNA]</scope>
    <source>
        <strain evidence="3 4">NEG-M</strain>
    </source>
</reference>
<dbReference type="GO" id="GO:0003723">
    <property type="term" value="F:RNA binding"/>
    <property type="evidence" value="ECO:0007669"/>
    <property type="project" value="UniProtKB-UniRule"/>
</dbReference>
<keyword evidence="1" id="KW-0694">RNA-binding</keyword>